<feature type="compositionally biased region" description="Basic and acidic residues" evidence="6">
    <location>
        <begin position="676"/>
        <end position="685"/>
    </location>
</feature>
<evidence type="ECO:0000313" key="9">
    <source>
        <dbReference type="Proteomes" id="UP001634394"/>
    </source>
</evidence>
<dbReference type="InterPro" id="IPR036961">
    <property type="entry name" value="Kinesin_motor_dom_sf"/>
</dbReference>
<evidence type="ECO:0000256" key="4">
    <source>
        <dbReference type="ARBA" id="ARBA00023212"/>
    </source>
</evidence>
<evidence type="ECO:0000256" key="6">
    <source>
        <dbReference type="SAM" id="MobiDB-lite"/>
    </source>
</evidence>
<feature type="compositionally biased region" description="Basic and acidic residues" evidence="6">
    <location>
        <begin position="1253"/>
        <end position="1267"/>
    </location>
</feature>
<dbReference type="GO" id="GO:0005856">
    <property type="term" value="C:cytoskeleton"/>
    <property type="evidence" value="ECO:0007669"/>
    <property type="project" value="UniProtKB-SubCell"/>
</dbReference>
<feature type="region of interest" description="Disordered" evidence="6">
    <location>
        <begin position="488"/>
        <end position="522"/>
    </location>
</feature>
<keyword evidence="4" id="KW-0206">Cytoskeleton</keyword>
<evidence type="ECO:0000256" key="1">
    <source>
        <dbReference type="ARBA" id="ARBA00004245"/>
    </source>
</evidence>
<dbReference type="PROSITE" id="PS50067">
    <property type="entry name" value="KINESIN_MOTOR_2"/>
    <property type="match status" value="1"/>
</dbReference>
<feature type="region of interest" description="Disordered" evidence="6">
    <location>
        <begin position="768"/>
        <end position="831"/>
    </location>
</feature>
<feature type="compositionally biased region" description="Basic residues" evidence="6">
    <location>
        <begin position="1382"/>
        <end position="1392"/>
    </location>
</feature>
<feature type="region of interest" description="Disordered" evidence="6">
    <location>
        <begin position="651"/>
        <end position="724"/>
    </location>
</feature>
<dbReference type="Gene3D" id="3.40.850.10">
    <property type="entry name" value="Kinesin motor domain"/>
    <property type="match status" value="2"/>
</dbReference>
<evidence type="ECO:0000313" key="8">
    <source>
        <dbReference type="EMBL" id="KAL3873285.1"/>
    </source>
</evidence>
<dbReference type="SUPFAM" id="SSF52540">
    <property type="entry name" value="P-loop containing nucleoside triphosphate hydrolases"/>
    <property type="match status" value="1"/>
</dbReference>
<feature type="domain" description="Kinesin motor" evidence="7">
    <location>
        <begin position="1"/>
        <end position="310"/>
    </location>
</feature>
<evidence type="ECO:0000256" key="3">
    <source>
        <dbReference type="ARBA" id="ARBA00022840"/>
    </source>
</evidence>
<feature type="compositionally biased region" description="Low complexity" evidence="6">
    <location>
        <begin position="406"/>
        <end position="425"/>
    </location>
</feature>
<sequence length="1392" mass="151988">MLRIVSPNQHGDQGSSFLTIDPRKKQVTVFDPAASGYATSAHRRTAVAPKMFAFDGVFSPDDSLTEICASSLTEIIQGVVAGFDGCLFTYGYSKLGKTTTMLGTDQSAQTLGAVPCAIFWLFKLINEQKEKTGARFSVRVSAVEVSGKQEALRDLLSDVSQTTESGIGTAPGVYLRDDPICGTQLENQSELRAPSADRAAYYLDAALASRSAAVAGGRSRLHLIDLGSSSKSKDPNNVSLSLSALGNVIMALLNGQRHVPHRDSKIAQLLRDSLGNLSCRTCMLAHVSSAVSHYNESLQVVQLAARIHRMKRRKAKFSSTSSDDSSTDDGRMRTRPLRGFRMGTLREDILYSSSFSDPDYTSSSEQSCDTVIYIGANGQSLSDRELTDHEGPPRSVPRTNPRLPRRTSGSRSSGEEGSTSDSGRSLISLHHTHVAGLTRLPTRMGTPIRDVGASSGSRHGTPVREATPSSRQVTPVREISASAVEVMQTPPMSPSIAHEQLSRRLGTRSKSQSSPSRKDDAGAQIFTGVNIMDKVQQRPSLVHRTRRTNSESSAPIEGECWVDGPGAAIYPEQKQGEEQWVDGPQAFLVRTEQPKPENRHLYNPKITPEEQWVDGPREMVVSPEKRLGLSKSPMHTTSKKAHIRDLVQEQKLSQNHQQQQTSPSHHRQQLTKPSHALHDIKERPESTASNDSITSIAAQAADSRPNSFSANTDEADQIRNQVESGEVKPFVKDWVDKHSSVEKETVQISDSSLGFIINVDNQVIATLESSGIHRRPKPGDPHSKKLMLNSSTPKQSPNQSPKGSPMIQRNPQTSSSKLQKSQLPAPANPTRRVKEWLQSVETNRSVECNQTDNEPQQVMLDMAVNTDPCEEFENMAVGHLNISQDISSCSTMYLDTSCDNSQLQEFTDAENSGEIFEETILQNNLGDISFDSSVDTSEFNQSLLQNRNSIYELEMDEQLELCEDMRKSAELCDDETFSNASCAKDSDVEVVLDFDELQEFGNMKKSDTAQSVKTLVAENVDEEGQNNEISVCNNISGLEDQESSTKPKTFENYRYDLTKPLLSRKPDGASNPNLISELYPEGKNSLSALREEYLIAAALSSQSVLEMSPKFSSTSSSILRSVEGDGQTVEDMKKDRFDNSFSKPPLPQKPSCLKSSSLSKSPCGHSVKSSSSLKVCKECQKLNGSQKSPNSHCSRRDKEKLFKQQRSNSQSSTLSNGSSPTSPSVSKNNNGSKSQSPSQSRLPVFSKSASSSKDSKLNKKKEKECKKVNNGRVNELSHSSSRGHDSDSGNDSGIVSNEKNLLSPYATVTKPRTVSHSSSGHGSDNSSTMSTDLHSKQGSTSDKLHGGTSSGYESMLRDSEASESSTAQEDSTSDVSSGDKRRGSKKKKGQSK</sequence>
<protein>
    <recommendedName>
        <fullName evidence="7">Kinesin motor domain-containing protein</fullName>
    </recommendedName>
</protein>
<comment type="caution">
    <text evidence="8">The sequence shown here is derived from an EMBL/GenBank/DDBJ whole genome shotgun (WGS) entry which is preliminary data.</text>
</comment>
<dbReference type="Pfam" id="PF00225">
    <property type="entry name" value="Kinesin"/>
    <property type="match status" value="2"/>
</dbReference>
<dbReference type="PANTHER" id="PTHR21608">
    <property type="entry name" value="KINESIN-LIKE PROTEIN CG14535"/>
    <property type="match status" value="1"/>
</dbReference>
<dbReference type="EMBL" id="JBJQND010000006">
    <property type="protein sequence ID" value="KAL3873285.1"/>
    <property type="molecule type" value="Genomic_DNA"/>
</dbReference>
<keyword evidence="3 5" id="KW-0067">ATP-binding</keyword>
<dbReference type="PRINTS" id="PR00380">
    <property type="entry name" value="KINESINHEAVY"/>
</dbReference>
<dbReference type="PANTHER" id="PTHR21608:SF7">
    <property type="entry name" value="KINESIN-LIKE PROTEIN CG14535"/>
    <property type="match status" value="1"/>
</dbReference>
<feature type="region of interest" description="Disordered" evidence="6">
    <location>
        <begin position="379"/>
        <end position="475"/>
    </location>
</feature>
<dbReference type="InterPro" id="IPR027417">
    <property type="entry name" value="P-loop_NTPase"/>
</dbReference>
<dbReference type="InterPro" id="IPR027640">
    <property type="entry name" value="Kinesin-like_fam"/>
</dbReference>
<feature type="binding site" evidence="5">
    <location>
        <begin position="91"/>
        <end position="98"/>
    </location>
    <ligand>
        <name>ATP</name>
        <dbReference type="ChEBI" id="CHEBI:30616"/>
    </ligand>
</feature>
<comment type="subcellular location">
    <subcellularLocation>
        <location evidence="1">Cytoplasm</location>
        <location evidence="1">Cytoskeleton</location>
    </subcellularLocation>
</comment>
<proteinExistence type="inferred from homology"/>
<evidence type="ECO:0000256" key="2">
    <source>
        <dbReference type="ARBA" id="ARBA00022741"/>
    </source>
</evidence>
<feature type="region of interest" description="Disordered" evidence="6">
    <location>
        <begin position="1136"/>
        <end position="1392"/>
    </location>
</feature>
<feature type="compositionally biased region" description="Polar residues" evidence="6">
    <location>
        <begin position="1362"/>
        <end position="1375"/>
    </location>
</feature>
<feature type="region of interest" description="Disordered" evidence="6">
    <location>
        <begin position="538"/>
        <end position="560"/>
    </location>
</feature>
<name>A0ABD3WII9_SINWO</name>
<feature type="compositionally biased region" description="Low complexity" evidence="6">
    <location>
        <begin position="1315"/>
        <end position="1330"/>
    </location>
</feature>
<comment type="similarity">
    <text evidence="5">Belongs to the TRAFAC class myosin-kinesin ATPase superfamily. Kinesin family.</text>
</comment>
<keyword evidence="9" id="KW-1185">Reference proteome</keyword>
<dbReference type="SMART" id="SM00129">
    <property type="entry name" value="KISc"/>
    <property type="match status" value="1"/>
</dbReference>
<reference evidence="8 9" key="1">
    <citation type="submission" date="2024-11" db="EMBL/GenBank/DDBJ databases">
        <title>Chromosome-level genome assembly of the freshwater bivalve Anodonta woodiana.</title>
        <authorList>
            <person name="Chen X."/>
        </authorList>
    </citation>
    <scope>NUCLEOTIDE SEQUENCE [LARGE SCALE GENOMIC DNA]</scope>
    <source>
        <strain evidence="8">MN2024</strain>
        <tissue evidence="8">Gills</tissue>
    </source>
</reference>
<dbReference type="InterPro" id="IPR001752">
    <property type="entry name" value="Kinesin_motor_dom"/>
</dbReference>
<feature type="compositionally biased region" description="Low complexity" evidence="6">
    <location>
        <begin position="1207"/>
        <end position="1230"/>
    </location>
</feature>
<evidence type="ECO:0000259" key="7">
    <source>
        <dbReference type="PROSITE" id="PS50067"/>
    </source>
</evidence>
<feature type="compositionally biased region" description="Polar residues" evidence="6">
    <location>
        <begin position="651"/>
        <end position="663"/>
    </location>
</feature>
<dbReference type="GO" id="GO:0005524">
    <property type="term" value="F:ATP binding"/>
    <property type="evidence" value="ECO:0007669"/>
    <property type="project" value="UniProtKB-UniRule"/>
</dbReference>
<feature type="compositionally biased region" description="Basic and acidic residues" evidence="6">
    <location>
        <begin position="382"/>
        <end position="392"/>
    </location>
</feature>
<accession>A0ABD3WII9</accession>
<dbReference type="GO" id="GO:0003774">
    <property type="term" value="F:cytoskeletal motor activity"/>
    <property type="evidence" value="ECO:0007669"/>
    <property type="project" value="UniProtKB-UniRule"/>
</dbReference>
<feature type="compositionally biased region" description="Polar residues" evidence="6">
    <location>
        <begin position="1182"/>
        <end position="1192"/>
    </location>
</feature>
<evidence type="ECO:0000256" key="5">
    <source>
        <dbReference type="PROSITE-ProRule" id="PRU00283"/>
    </source>
</evidence>
<dbReference type="Proteomes" id="UP001634394">
    <property type="component" value="Unassembled WGS sequence"/>
</dbReference>
<feature type="compositionally biased region" description="Polar residues" evidence="6">
    <location>
        <begin position="788"/>
        <end position="813"/>
    </location>
</feature>
<feature type="compositionally biased region" description="Polar residues" evidence="6">
    <location>
        <begin position="686"/>
        <end position="697"/>
    </location>
</feature>
<gene>
    <name evidence="8" type="ORF">ACJMK2_036421</name>
</gene>
<organism evidence="8 9">
    <name type="scientific">Sinanodonta woodiana</name>
    <name type="common">Chinese pond mussel</name>
    <name type="synonym">Anodonta woodiana</name>
    <dbReference type="NCBI Taxonomy" id="1069815"/>
    <lineage>
        <taxon>Eukaryota</taxon>
        <taxon>Metazoa</taxon>
        <taxon>Spiralia</taxon>
        <taxon>Lophotrochozoa</taxon>
        <taxon>Mollusca</taxon>
        <taxon>Bivalvia</taxon>
        <taxon>Autobranchia</taxon>
        <taxon>Heteroconchia</taxon>
        <taxon>Palaeoheterodonta</taxon>
        <taxon>Unionida</taxon>
        <taxon>Unionoidea</taxon>
        <taxon>Unionidae</taxon>
        <taxon>Unioninae</taxon>
        <taxon>Sinanodonta</taxon>
    </lineage>
</organism>
<keyword evidence="4" id="KW-0963">Cytoplasm</keyword>
<keyword evidence="5" id="KW-0505">Motor protein</keyword>
<feature type="compositionally biased region" description="Low complexity" evidence="6">
    <location>
        <begin position="1149"/>
        <end position="1174"/>
    </location>
</feature>
<feature type="compositionally biased region" description="Low complexity" evidence="6">
    <location>
        <begin position="814"/>
        <end position="823"/>
    </location>
</feature>
<feature type="region of interest" description="Disordered" evidence="6">
    <location>
        <begin position="312"/>
        <end position="337"/>
    </location>
</feature>
<keyword evidence="2 5" id="KW-0547">Nucleotide-binding</keyword>
<feature type="compositionally biased region" description="Polar residues" evidence="6">
    <location>
        <begin position="1231"/>
        <end position="1241"/>
    </location>
</feature>
<feature type="compositionally biased region" description="Polar residues" evidence="6">
    <location>
        <begin position="704"/>
        <end position="723"/>
    </location>
</feature>